<sequence>SRHRDIKNVRSSGTNSVTFAPIFEDLVFAMTVILCPRSPKALISGSNTFL</sequence>
<organism evidence="1 2">
    <name type="scientific">Allacma fusca</name>
    <dbReference type="NCBI Taxonomy" id="39272"/>
    <lineage>
        <taxon>Eukaryota</taxon>
        <taxon>Metazoa</taxon>
        <taxon>Ecdysozoa</taxon>
        <taxon>Arthropoda</taxon>
        <taxon>Hexapoda</taxon>
        <taxon>Collembola</taxon>
        <taxon>Symphypleona</taxon>
        <taxon>Sminthuridae</taxon>
        <taxon>Allacma</taxon>
    </lineage>
</organism>
<dbReference type="AlphaFoldDB" id="A0A8J2LB52"/>
<protein>
    <submittedName>
        <fullName evidence="1">Uncharacterized protein</fullName>
    </submittedName>
</protein>
<feature type="non-terminal residue" evidence="1">
    <location>
        <position position="1"/>
    </location>
</feature>
<dbReference type="Proteomes" id="UP000708208">
    <property type="component" value="Unassembled WGS sequence"/>
</dbReference>
<accession>A0A8J2LB52</accession>
<keyword evidence="2" id="KW-1185">Reference proteome</keyword>
<evidence type="ECO:0000313" key="2">
    <source>
        <dbReference type="Proteomes" id="UP000708208"/>
    </source>
</evidence>
<reference evidence="1" key="1">
    <citation type="submission" date="2021-06" db="EMBL/GenBank/DDBJ databases">
        <authorList>
            <person name="Hodson N. C."/>
            <person name="Mongue J. A."/>
            <person name="Jaron S. K."/>
        </authorList>
    </citation>
    <scope>NUCLEOTIDE SEQUENCE</scope>
</reference>
<evidence type="ECO:0000313" key="1">
    <source>
        <dbReference type="EMBL" id="CAG7819379.1"/>
    </source>
</evidence>
<name>A0A8J2LB52_9HEXA</name>
<comment type="caution">
    <text evidence="1">The sequence shown here is derived from an EMBL/GenBank/DDBJ whole genome shotgun (WGS) entry which is preliminary data.</text>
</comment>
<gene>
    <name evidence="1" type="ORF">AFUS01_LOCUS29835</name>
</gene>
<proteinExistence type="predicted"/>
<dbReference type="EMBL" id="CAJVCH010448438">
    <property type="protein sequence ID" value="CAG7819379.1"/>
    <property type="molecule type" value="Genomic_DNA"/>
</dbReference>